<protein>
    <submittedName>
        <fullName evidence="1">Uncharacterized protein</fullName>
    </submittedName>
</protein>
<dbReference type="AlphaFoldDB" id="A0A9P5YUV6"/>
<gene>
    <name evidence="1" type="ORF">BDN70DRAFT_882883</name>
</gene>
<evidence type="ECO:0000313" key="1">
    <source>
        <dbReference type="EMBL" id="KAF9476052.1"/>
    </source>
</evidence>
<dbReference type="OrthoDB" id="2587912at2759"/>
<proteinExistence type="predicted"/>
<dbReference type="Proteomes" id="UP000807469">
    <property type="component" value="Unassembled WGS sequence"/>
</dbReference>
<dbReference type="EMBL" id="MU155308">
    <property type="protein sequence ID" value="KAF9476052.1"/>
    <property type="molecule type" value="Genomic_DNA"/>
</dbReference>
<sequence length="311" mass="35378">MPILPPEILEDIFSIFLSTPNSGSVLCLLRTSSNFLQIGQRFLYSQLRFTTQRQLASFISLYSLPKHILPYAPRSVELDIPRNTGSHSLFTDIHAIFSRCLPNVKDAQRDENGRYCLDSLYLRLNSHFFDSKIEMIYSSLSLINPRRFTWTGPAPPHHISIAIIPQAKACLFRALSEYTNLVYLKLTHISLFPVVGEMNHLPIIPSLRTFYLCQVIHLNPASIAALIFDPNSENLEKLYLIDAYLESIWGPRLRRSDVEKAAVKLIPTADNVGHPAVLDENTRSRIHQIITCMAQTERIMGGDRVENTFLV</sequence>
<reference evidence="1" key="1">
    <citation type="submission" date="2020-11" db="EMBL/GenBank/DDBJ databases">
        <authorList>
            <consortium name="DOE Joint Genome Institute"/>
            <person name="Ahrendt S."/>
            <person name="Riley R."/>
            <person name="Andreopoulos W."/>
            <person name="Labutti K."/>
            <person name="Pangilinan J."/>
            <person name="Ruiz-Duenas F.J."/>
            <person name="Barrasa J.M."/>
            <person name="Sanchez-Garcia M."/>
            <person name="Camarero S."/>
            <person name="Miyauchi S."/>
            <person name="Serrano A."/>
            <person name="Linde D."/>
            <person name="Babiker R."/>
            <person name="Drula E."/>
            <person name="Ayuso-Fernandez I."/>
            <person name="Pacheco R."/>
            <person name="Padilla G."/>
            <person name="Ferreira P."/>
            <person name="Barriuso J."/>
            <person name="Kellner H."/>
            <person name="Castanera R."/>
            <person name="Alfaro M."/>
            <person name="Ramirez L."/>
            <person name="Pisabarro A.G."/>
            <person name="Kuo A."/>
            <person name="Tritt A."/>
            <person name="Lipzen A."/>
            <person name="He G."/>
            <person name="Yan M."/>
            <person name="Ng V."/>
            <person name="Cullen D."/>
            <person name="Martin F."/>
            <person name="Rosso M.-N."/>
            <person name="Henrissat B."/>
            <person name="Hibbett D."/>
            <person name="Martinez A.T."/>
            <person name="Grigoriev I.V."/>
        </authorList>
    </citation>
    <scope>NUCLEOTIDE SEQUENCE</scope>
    <source>
        <strain evidence="1">CIRM-BRFM 674</strain>
    </source>
</reference>
<evidence type="ECO:0000313" key="2">
    <source>
        <dbReference type="Proteomes" id="UP000807469"/>
    </source>
</evidence>
<accession>A0A9P5YUV6</accession>
<keyword evidence="2" id="KW-1185">Reference proteome</keyword>
<name>A0A9P5YUV6_9AGAR</name>
<organism evidence="1 2">
    <name type="scientific">Pholiota conissans</name>
    <dbReference type="NCBI Taxonomy" id="109636"/>
    <lineage>
        <taxon>Eukaryota</taxon>
        <taxon>Fungi</taxon>
        <taxon>Dikarya</taxon>
        <taxon>Basidiomycota</taxon>
        <taxon>Agaricomycotina</taxon>
        <taxon>Agaricomycetes</taxon>
        <taxon>Agaricomycetidae</taxon>
        <taxon>Agaricales</taxon>
        <taxon>Agaricineae</taxon>
        <taxon>Strophariaceae</taxon>
        <taxon>Pholiota</taxon>
    </lineage>
</organism>
<comment type="caution">
    <text evidence="1">The sequence shown here is derived from an EMBL/GenBank/DDBJ whole genome shotgun (WGS) entry which is preliminary data.</text>
</comment>